<gene>
    <name evidence="1" type="ORF">S03H2_16032</name>
</gene>
<proteinExistence type="predicted"/>
<reference evidence="1" key="1">
    <citation type="journal article" date="2014" name="Front. Microbiol.">
        <title>High frequency of phylogenetically diverse reductive dehalogenase-homologous genes in deep subseafloor sedimentary metagenomes.</title>
        <authorList>
            <person name="Kawai M."/>
            <person name="Futagami T."/>
            <person name="Toyoda A."/>
            <person name="Takaki Y."/>
            <person name="Nishi S."/>
            <person name="Hori S."/>
            <person name="Arai W."/>
            <person name="Tsubouchi T."/>
            <person name="Morono Y."/>
            <person name="Uchiyama I."/>
            <person name="Ito T."/>
            <person name="Fujiyama A."/>
            <person name="Inagaki F."/>
            <person name="Takami H."/>
        </authorList>
    </citation>
    <scope>NUCLEOTIDE SEQUENCE</scope>
    <source>
        <strain evidence="1">Expedition CK06-06</strain>
    </source>
</reference>
<evidence type="ECO:0000313" key="1">
    <source>
        <dbReference type="EMBL" id="GAH37715.1"/>
    </source>
</evidence>
<protein>
    <submittedName>
        <fullName evidence="1">Uncharacterized protein</fullName>
    </submittedName>
</protein>
<feature type="non-terminal residue" evidence="1">
    <location>
        <position position="1"/>
    </location>
</feature>
<dbReference type="AlphaFoldDB" id="X1FYT2"/>
<organism evidence="1">
    <name type="scientific">marine sediment metagenome</name>
    <dbReference type="NCBI Taxonomy" id="412755"/>
    <lineage>
        <taxon>unclassified sequences</taxon>
        <taxon>metagenomes</taxon>
        <taxon>ecological metagenomes</taxon>
    </lineage>
</organism>
<dbReference type="EMBL" id="BARU01008170">
    <property type="protein sequence ID" value="GAH37715.1"/>
    <property type="molecule type" value="Genomic_DNA"/>
</dbReference>
<sequence>DDCHEKAVDYIEREFGVYKKVTDAVSGKSYRVPTRDIIELGLKQSDLVNYPAWVDERARSR</sequence>
<accession>X1FYT2</accession>
<name>X1FYT2_9ZZZZ</name>
<comment type="caution">
    <text evidence="1">The sequence shown here is derived from an EMBL/GenBank/DDBJ whole genome shotgun (WGS) entry which is preliminary data.</text>
</comment>